<accession>A0A136Q308</accession>
<dbReference type="KEGG" id="cmiu:B1H56_03690"/>
<dbReference type="AlphaFoldDB" id="A0A136Q308"/>
<sequence>MDLLSTIKNSNMEHFYPAGWDLKKIDECCSHRPEEAVVAQPFWNKGFRPVVCENADTFAMMMGHEIAVTIKDAKDRGEKLALIFPVGPMGMYQWAVYFLKEWNVDCEHVTGFNMDEWSDEEGNTVDPKAKGSFQNAMMDAFYGPLGNLTVPENQRNFATKEFLPQYAEKIAEIKQAGGKLVTVYGIGRVFHIAFWEPHFAADYKDEAEWKQQTHRFGAKLHPLTIEQNALHSFKSRTTQVPAFANTIGPGLFLQSDKMIGGCDGTYSRELMWQGMSFWVALRYGPDMWVPASFVPTLPGKLFYIKELGGPLEADCN</sequence>
<keyword evidence="2" id="KW-1185">Reference proteome</keyword>
<dbReference type="InterPro" id="IPR037171">
    <property type="entry name" value="NagB/RpiA_transferase-like"/>
</dbReference>
<dbReference type="EMBL" id="LSZW01000063">
    <property type="protein sequence ID" value="KXK65070.1"/>
    <property type="molecule type" value="Genomic_DNA"/>
</dbReference>
<reference evidence="1 2" key="1">
    <citation type="submission" date="2016-02" db="EMBL/GenBank/DDBJ databases">
        <authorList>
            <person name="Wen L."/>
            <person name="He K."/>
            <person name="Yang H."/>
        </authorList>
    </citation>
    <scope>NUCLEOTIDE SEQUENCE [LARGE SCALE GENOMIC DNA]</scope>
    <source>
        <strain evidence="1 2">DSM 22607</strain>
    </source>
</reference>
<organism evidence="1 2">
    <name type="scientific">Christensenella minuta</name>
    <dbReference type="NCBI Taxonomy" id="626937"/>
    <lineage>
        <taxon>Bacteria</taxon>
        <taxon>Bacillati</taxon>
        <taxon>Bacillota</taxon>
        <taxon>Clostridia</taxon>
        <taxon>Christensenellales</taxon>
        <taxon>Christensenellaceae</taxon>
        <taxon>Christensenella</taxon>
    </lineage>
</organism>
<gene>
    <name evidence="1" type="ORF">HMPREF3293_02327</name>
</gene>
<dbReference type="PATRIC" id="fig|626937.4.peg.2285"/>
<comment type="caution">
    <text evidence="1">The sequence shown here is derived from an EMBL/GenBank/DDBJ whole genome shotgun (WGS) entry which is preliminary data.</text>
</comment>
<dbReference type="GO" id="GO:0016853">
    <property type="term" value="F:isomerase activity"/>
    <property type="evidence" value="ECO:0007669"/>
    <property type="project" value="UniProtKB-KW"/>
</dbReference>
<name>A0A136Q308_9FIRM</name>
<evidence type="ECO:0000313" key="2">
    <source>
        <dbReference type="Proteomes" id="UP000070366"/>
    </source>
</evidence>
<dbReference type="SUPFAM" id="SSF100950">
    <property type="entry name" value="NagB/RpiA/CoA transferase-like"/>
    <property type="match status" value="1"/>
</dbReference>
<dbReference type="STRING" id="626937.HMPREF3293_02327"/>
<keyword evidence="1" id="KW-0413">Isomerase</keyword>
<dbReference type="Proteomes" id="UP000070366">
    <property type="component" value="Unassembled WGS sequence"/>
</dbReference>
<proteinExistence type="predicted"/>
<evidence type="ECO:0000313" key="1">
    <source>
        <dbReference type="EMBL" id="KXK65070.1"/>
    </source>
</evidence>
<dbReference type="OrthoDB" id="9791139at2"/>
<dbReference type="Gene3D" id="3.40.50.1360">
    <property type="match status" value="1"/>
</dbReference>
<dbReference type="RefSeq" id="WP_066518830.1">
    <property type="nucleotide sequence ID" value="NZ_CABMOF010000001.1"/>
</dbReference>
<protein>
    <submittedName>
        <fullName evidence="1">Glucosamine-6-phosphate isomerase/6-phosphogluconolactonase</fullName>
    </submittedName>
</protein>